<reference evidence="5" key="1">
    <citation type="submission" date="2023-03" db="EMBL/GenBank/DDBJ databases">
        <authorList>
            <person name="Steffen K."/>
            <person name="Cardenas P."/>
        </authorList>
    </citation>
    <scope>NUCLEOTIDE SEQUENCE</scope>
</reference>
<dbReference type="PANTHER" id="PTHR20961">
    <property type="entry name" value="GLYCOSYLTRANSFERASE"/>
    <property type="match status" value="1"/>
</dbReference>
<dbReference type="Pfam" id="PF04577">
    <property type="entry name" value="Glyco_transf_61"/>
    <property type="match status" value="1"/>
</dbReference>
<dbReference type="PANTHER" id="PTHR20961:SF124">
    <property type="entry name" value="GLYCOSYLTRANSFERASE"/>
    <property type="match status" value="1"/>
</dbReference>
<evidence type="ECO:0000256" key="1">
    <source>
        <dbReference type="ARBA" id="ARBA00022676"/>
    </source>
</evidence>
<evidence type="ECO:0000256" key="3">
    <source>
        <dbReference type="ARBA" id="ARBA00023180"/>
    </source>
</evidence>
<gene>
    <name evidence="5" type="ORF">GBAR_LOCUS29370</name>
</gene>
<dbReference type="InterPro" id="IPR007657">
    <property type="entry name" value="Glycosyltransferase_61"/>
</dbReference>
<dbReference type="Proteomes" id="UP001174909">
    <property type="component" value="Unassembled WGS sequence"/>
</dbReference>
<keyword evidence="2 5" id="KW-0808">Transferase</keyword>
<feature type="domain" description="Glycosyltransferase 61 catalytic" evidence="4">
    <location>
        <begin position="327"/>
        <end position="440"/>
    </location>
</feature>
<name>A0AA35TT84_GEOBA</name>
<organism evidence="5 6">
    <name type="scientific">Geodia barretti</name>
    <name type="common">Barrett's horny sponge</name>
    <dbReference type="NCBI Taxonomy" id="519541"/>
    <lineage>
        <taxon>Eukaryota</taxon>
        <taxon>Metazoa</taxon>
        <taxon>Porifera</taxon>
        <taxon>Demospongiae</taxon>
        <taxon>Heteroscleromorpha</taxon>
        <taxon>Tetractinellida</taxon>
        <taxon>Astrophorina</taxon>
        <taxon>Geodiidae</taxon>
        <taxon>Geodia</taxon>
    </lineage>
</organism>
<protein>
    <submittedName>
        <fullName evidence="5">EGF domain-specific O-linked N-acetylglucosamine transferase</fullName>
    </submittedName>
</protein>
<keyword evidence="6" id="KW-1185">Reference proteome</keyword>
<sequence length="491" mass="55948">MASRRFLLLSVIVVLVLVQVIVFLAWARPKVFKFQLHANVMRSLSSDRNQLALYALMSRNSAEITSPPTKQLSPHVIDTSTLSHLFHAGGSTWKRRSFCEDFFERRYHTPVEVCRKGSQIRCFWNPENAHAATCDMHQIMIRPRKLWKAMENVEGSFPHSGAVGLLTDREYDCGKSTIDNLAKTMEGGDYVKWFVDDLISNHALPKESCQHWINETAFLFSSQSHHVYFRFLAYYSIHKSLIDHHVEPGSYRVFRLTEGYNYIFSDYERALFPGVMPATDLPDGNVCFRKAVLVPKCYATILFQCKMQYEIRDKCLACDGRGLTGTSLRSFRTRVLAACSIEDAPKRKTDPKLITVILREPYTRWAGDHPGHFERVLTNAKELVAGLEKSFPDYTVKPVHMEELSVCEQIGYTHDADFLVGVHGAGLVHLWWLREEAVVIELEPYFEMGNPSFKTLAMLTGRRYVGLSIEGSSGGVRVNVNAIIEQIKSHS</sequence>
<dbReference type="EMBL" id="CASHTH010004120">
    <property type="protein sequence ID" value="CAI8053759.1"/>
    <property type="molecule type" value="Genomic_DNA"/>
</dbReference>
<proteinExistence type="predicted"/>
<dbReference type="InterPro" id="IPR049625">
    <property type="entry name" value="Glyco_transf_61_cat"/>
</dbReference>
<evidence type="ECO:0000313" key="6">
    <source>
        <dbReference type="Proteomes" id="UP001174909"/>
    </source>
</evidence>
<evidence type="ECO:0000313" key="5">
    <source>
        <dbReference type="EMBL" id="CAI8053759.1"/>
    </source>
</evidence>
<keyword evidence="3" id="KW-0325">Glycoprotein</keyword>
<accession>A0AA35TT84</accession>
<dbReference type="GO" id="GO:0016757">
    <property type="term" value="F:glycosyltransferase activity"/>
    <property type="evidence" value="ECO:0007669"/>
    <property type="project" value="UniProtKB-KW"/>
</dbReference>
<dbReference type="AlphaFoldDB" id="A0AA35TT84"/>
<keyword evidence="1" id="KW-0328">Glycosyltransferase</keyword>
<comment type="caution">
    <text evidence="5">The sequence shown here is derived from an EMBL/GenBank/DDBJ whole genome shotgun (WGS) entry which is preliminary data.</text>
</comment>
<evidence type="ECO:0000259" key="4">
    <source>
        <dbReference type="Pfam" id="PF04577"/>
    </source>
</evidence>
<evidence type="ECO:0000256" key="2">
    <source>
        <dbReference type="ARBA" id="ARBA00022679"/>
    </source>
</evidence>